<dbReference type="GO" id="GO:0003950">
    <property type="term" value="F:NAD+ poly-ADP-ribosyltransferase activity"/>
    <property type="evidence" value="ECO:0007669"/>
    <property type="project" value="UniProtKB-UniRule"/>
</dbReference>
<dbReference type="PANTHER" id="PTHR24123">
    <property type="entry name" value="ANKYRIN REPEAT-CONTAINING"/>
    <property type="match status" value="1"/>
</dbReference>
<feature type="repeat" description="ANK" evidence="3">
    <location>
        <begin position="95"/>
        <end position="127"/>
    </location>
</feature>
<evidence type="ECO:0000256" key="3">
    <source>
        <dbReference type="PROSITE-ProRule" id="PRU00023"/>
    </source>
</evidence>
<dbReference type="Pfam" id="PF07647">
    <property type="entry name" value="SAM_2"/>
    <property type="match status" value="1"/>
</dbReference>
<keyword evidence="4" id="KW-0808">Transferase</keyword>
<evidence type="ECO:0000259" key="6">
    <source>
        <dbReference type="PROSITE" id="PS50105"/>
    </source>
</evidence>
<dbReference type="Pfam" id="PF13857">
    <property type="entry name" value="Ank_5"/>
    <property type="match status" value="1"/>
</dbReference>
<reference evidence="8 9" key="1">
    <citation type="submission" date="2024-11" db="EMBL/GenBank/DDBJ databases">
        <title>Adaptive evolution of stress response genes in parasites aligns with host niche diversity.</title>
        <authorList>
            <person name="Hahn C."/>
            <person name="Resl P."/>
        </authorList>
    </citation>
    <scope>NUCLEOTIDE SEQUENCE [LARGE SCALE GENOMIC DNA]</scope>
    <source>
        <strain evidence="8">EGGRZ-B1_66</strain>
        <tissue evidence="8">Body</tissue>
    </source>
</reference>
<evidence type="ECO:0000256" key="4">
    <source>
        <dbReference type="RuleBase" id="RU362114"/>
    </source>
</evidence>
<dbReference type="EMBL" id="JBJKFK010000146">
    <property type="protein sequence ID" value="KAL3319329.1"/>
    <property type="molecule type" value="Genomic_DNA"/>
</dbReference>
<dbReference type="Proteomes" id="UP001626550">
    <property type="component" value="Unassembled WGS sequence"/>
</dbReference>
<dbReference type="PRINTS" id="PR01415">
    <property type="entry name" value="ANKYRIN"/>
</dbReference>
<feature type="repeat" description="ANK" evidence="3">
    <location>
        <begin position="62"/>
        <end position="94"/>
    </location>
</feature>
<dbReference type="PROSITE" id="PS50105">
    <property type="entry name" value="SAM_DOMAIN"/>
    <property type="match status" value="1"/>
</dbReference>
<comment type="caution">
    <text evidence="8">The sequence shown here is derived from an EMBL/GenBank/DDBJ whole genome shotgun (WGS) entry which is preliminary data.</text>
</comment>
<dbReference type="Pfam" id="PF00644">
    <property type="entry name" value="PARP"/>
    <property type="match status" value="1"/>
</dbReference>
<evidence type="ECO:0000313" key="8">
    <source>
        <dbReference type="EMBL" id="KAL3319329.1"/>
    </source>
</evidence>
<keyword evidence="4" id="KW-0328">Glycosyltransferase</keyword>
<gene>
    <name evidence="8" type="ORF">Ciccas_002011</name>
</gene>
<feature type="repeat" description="ANK" evidence="3">
    <location>
        <begin position="630"/>
        <end position="662"/>
    </location>
</feature>
<dbReference type="InterPro" id="IPR002110">
    <property type="entry name" value="Ankyrin_rpt"/>
</dbReference>
<feature type="repeat" description="ANK" evidence="3">
    <location>
        <begin position="248"/>
        <end position="280"/>
    </location>
</feature>
<accession>A0ABD2QIJ0</accession>
<sequence length="1319" mass="143504">MRNVLIGTNLDASPVDADFTNDSNDSQIDRTIFDVCRQGDMETLQYLVRSGTSINSIDYSGRKSTPLHFAAGYGRRDIVEYLVNKGADIDAKDDGGLIPLHNACSFGHFSVVQSLIAAGSNPNAPDSWNFTPLHEAVLKDEPSVCLLLLQAKANPSFLNGDKKSPLDLAQGACRDVILGEFKKDELLDACRTGDKEVVLSLMTPQNVNCHASDGRKSTPLHLAAGYNRIKIVKMLINSGADVLAKDKGGLIPLHNACSYGHMEVCELLINAGNGDKQVNASDMWAFTPLHEAASKSRAEVCSLLLAHHADPFKKNCSLKTSVDMAPSKELKQKILTAFLGHSLMGSCVHEDLLRVAVDLLEMHEPELFGTQSRLLKQKVLEELNGCGDGNSMTVAICSRVEELLQFVHPFTMDTNLHTVVRDGASCSPQLLEHLVTVTGLPVNNKNLDGCTPLHAVASSACRGSGRIAAELIRLGADPVSTDRQGNTPLHVAAINSSLEVIDLLLRQPDVDPTLENLAGSTPLQLTKSPQARERISQFLSTDSVRSTVIENLKRVDLNEPDTRKGTVKGSENGDYLLTEALFKLLEASKAGDVEMVRQLVREHEDHLASTGSRDATSVADFINMRDIDGRHSSPLHFAAGYNRLAVVELLLQLGADVHAKDKGGLVPLHNASSYGHTKVAELLLLSGANVNETDLWRYTPLHEAAIKGKFEICRLLLKFGADRTKKNRDGLMPINLIKEVDQDLKDLFRGDEALLEAAKKGNLNKVRRLLTPDNINCRDVFGRNSTPLHLASGYNNLEIVEFLLQNGADANAQDKGGLIPLHNASSYGHVDVAAMLIHHGTSVNAVDKWGYTPLHEAAQKGRTQLCALLLAHGADPSAKNQDEETPYDLATASDVKSLLMDALPHMQSLGRVTTYSKSTYNILRNAPSTSTTSDECRVQGQGSETGNGADQSASQSMRDFLSSLGLAHLIELFEREQVTLEIVCEMGHEELKELGVTAYGLRHKIVKGVHKWKGRQGSIVPVGADAADAERQGVGHASGVGVCEPVPSGPSYFPASASTSTVLIELEPTDTEFRAVEEQMQSTIRDHKDNCGGLFNRYSLISVARVRNRRLWDRYVHRCHEIADDNNGHCNERFLFHGSPFIQAIVMKGFDERHAYIGGMFGAGIYFAENSSKSNQYVYGIGGGSGCHAHKNRSCYTCPRTMLLCRVALGHSFIQFNSMKLAHAPPGHHSIVGRPSAGGLSYAEYVIYRGEQAYPEYVINYLIEDPSRSIPMPLSPSNNSQNDDKSTSLASATEDTEGPSRPAPGGPPDDASYPHPNEL</sequence>
<feature type="region of interest" description="Disordered" evidence="5">
    <location>
        <begin position="926"/>
        <end position="954"/>
    </location>
</feature>
<dbReference type="PROSITE" id="PS50297">
    <property type="entry name" value="ANK_REP_REGION"/>
    <property type="match status" value="11"/>
</dbReference>
<dbReference type="InterPro" id="IPR012317">
    <property type="entry name" value="Poly(ADP-ribose)pol_cat_dom"/>
</dbReference>
<dbReference type="SUPFAM" id="SSF56399">
    <property type="entry name" value="ADP-ribosylation"/>
    <property type="match status" value="1"/>
</dbReference>
<keyword evidence="4" id="KW-0520">NAD</keyword>
<dbReference type="Gene3D" id="1.25.40.20">
    <property type="entry name" value="Ankyrin repeat-containing domain"/>
    <property type="match status" value="5"/>
</dbReference>
<feature type="compositionally biased region" description="Polar residues" evidence="5">
    <location>
        <begin position="1275"/>
        <end position="1293"/>
    </location>
</feature>
<dbReference type="SUPFAM" id="SSF48403">
    <property type="entry name" value="Ankyrin repeat"/>
    <property type="match status" value="2"/>
</dbReference>
<dbReference type="Gene3D" id="3.90.228.10">
    <property type="match status" value="1"/>
</dbReference>
<feature type="region of interest" description="Disordered" evidence="5">
    <location>
        <begin position="1270"/>
        <end position="1319"/>
    </location>
</feature>
<feature type="domain" description="SAM" evidence="6">
    <location>
        <begin position="952"/>
        <end position="1015"/>
    </location>
</feature>
<feature type="domain" description="PARP catalytic" evidence="7">
    <location>
        <begin position="1050"/>
        <end position="1270"/>
    </location>
</feature>
<dbReference type="InterPro" id="IPR036770">
    <property type="entry name" value="Ankyrin_rpt-contain_sf"/>
</dbReference>
<dbReference type="Pfam" id="PF13637">
    <property type="entry name" value="Ank_4"/>
    <property type="match status" value="1"/>
</dbReference>
<feature type="repeat" description="ANK" evidence="3">
    <location>
        <begin position="663"/>
        <end position="695"/>
    </location>
</feature>
<evidence type="ECO:0000256" key="5">
    <source>
        <dbReference type="SAM" id="MobiDB-lite"/>
    </source>
</evidence>
<organism evidence="8 9">
    <name type="scientific">Cichlidogyrus casuarinus</name>
    <dbReference type="NCBI Taxonomy" id="1844966"/>
    <lineage>
        <taxon>Eukaryota</taxon>
        <taxon>Metazoa</taxon>
        <taxon>Spiralia</taxon>
        <taxon>Lophotrochozoa</taxon>
        <taxon>Platyhelminthes</taxon>
        <taxon>Monogenea</taxon>
        <taxon>Monopisthocotylea</taxon>
        <taxon>Dactylogyridea</taxon>
        <taxon>Ancyrocephalidae</taxon>
        <taxon>Cichlidogyrus</taxon>
    </lineage>
</organism>
<evidence type="ECO:0000256" key="1">
    <source>
        <dbReference type="ARBA" id="ARBA00022737"/>
    </source>
</evidence>
<evidence type="ECO:0000313" key="9">
    <source>
        <dbReference type="Proteomes" id="UP001626550"/>
    </source>
</evidence>
<keyword evidence="1" id="KW-0677">Repeat</keyword>
<evidence type="ECO:0000259" key="7">
    <source>
        <dbReference type="PROSITE" id="PS51059"/>
    </source>
</evidence>
<feature type="repeat" description="ANK" evidence="3">
    <location>
        <begin position="816"/>
        <end position="848"/>
    </location>
</feature>
<dbReference type="Gene3D" id="1.10.150.50">
    <property type="entry name" value="Transcription Factor, Ets-1"/>
    <property type="match status" value="1"/>
</dbReference>
<protein>
    <recommendedName>
        <fullName evidence="4">Poly [ADP-ribose] polymerase</fullName>
        <shortName evidence="4">PARP</shortName>
        <ecNumber evidence="4">2.4.2.-</ecNumber>
    </recommendedName>
</protein>
<keyword evidence="2 3" id="KW-0040">ANK repeat</keyword>
<dbReference type="FunFam" id="1.25.40.20:FF:000009">
    <property type="entry name" value="Poly [ADP-ribose] polymerase"/>
    <property type="match status" value="2"/>
</dbReference>
<dbReference type="PROSITE" id="PS50088">
    <property type="entry name" value="ANK_REPEAT"/>
    <property type="match status" value="11"/>
</dbReference>
<dbReference type="Gene3D" id="6.20.320.10">
    <property type="match status" value="1"/>
</dbReference>
<name>A0ABD2QIJ0_9PLAT</name>
<dbReference type="Pfam" id="PF12796">
    <property type="entry name" value="Ank_2"/>
    <property type="match status" value="4"/>
</dbReference>
<feature type="repeat" description="ANK" evidence="3">
    <location>
        <begin position="215"/>
        <end position="247"/>
    </location>
</feature>
<dbReference type="PANTHER" id="PTHR24123:SF143">
    <property type="entry name" value="INVERSIN"/>
    <property type="match status" value="1"/>
</dbReference>
<dbReference type="Pfam" id="PF00023">
    <property type="entry name" value="Ank"/>
    <property type="match status" value="1"/>
</dbReference>
<feature type="repeat" description="ANK" evidence="3">
    <location>
        <begin position="696"/>
        <end position="728"/>
    </location>
</feature>
<feature type="compositionally biased region" description="Polar residues" evidence="5">
    <location>
        <begin position="940"/>
        <end position="954"/>
    </location>
</feature>
<dbReference type="InterPro" id="IPR013761">
    <property type="entry name" value="SAM/pointed_sf"/>
</dbReference>
<dbReference type="SMART" id="SM00454">
    <property type="entry name" value="SAM"/>
    <property type="match status" value="1"/>
</dbReference>
<dbReference type="PROSITE" id="PS51059">
    <property type="entry name" value="PARP_CATALYTIC"/>
    <property type="match status" value="1"/>
</dbReference>
<dbReference type="SMART" id="SM00248">
    <property type="entry name" value="ANK"/>
    <property type="match status" value="17"/>
</dbReference>
<evidence type="ECO:0000256" key="2">
    <source>
        <dbReference type="ARBA" id="ARBA00023043"/>
    </source>
</evidence>
<feature type="repeat" description="ANK" evidence="3">
    <location>
        <begin position="484"/>
        <end position="506"/>
    </location>
</feature>
<dbReference type="InterPro" id="IPR001660">
    <property type="entry name" value="SAM"/>
</dbReference>
<dbReference type="InterPro" id="IPR051165">
    <property type="entry name" value="Multifunctional_ANK_Repeat"/>
</dbReference>
<dbReference type="EC" id="2.4.2.-" evidence="4"/>
<keyword evidence="9" id="KW-1185">Reference proteome</keyword>
<proteinExistence type="predicted"/>
<feature type="repeat" description="ANK" evidence="3">
    <location>
        <begin position="849"/>
        <end position="881"/>
    </location>
</feature>
<feature type="repeat" description="ANK" evidence="3">
    <location>
        <begin position="783"/>
        <end position="815"/>
    </location>
</feature>
<dbReference type="SUPFAM" id="SSF47769">
    <property type="entry name" value="SAM/Pointed domain"/>
    <property type="match status" value="1"/>
</dbReference>